<evidence type="ECO:0000256" key="1">
    <source>
        <dbReference type="SAM" id="MobiDB-lite"/>
    </source>
</evidence>
<gene>
    <name evidence="2" type="ORF">NDU88_005955</name>
</gene>
<feature type="compositionally biased region" description="Polar residues" evidence="1">
    <location>
        <begin position="1"/>
        <end position="11"/>
    </location>
</feature>
<reference evidence="2" key="1">
    <citation type="journal article" date="2022" name="bioRxiv">
        <title>Sequencing and chromosome-scale assembly of the giantPleurodeles waltlgenome.</title>
        <authorList>
            <person name="Brown T."/>
            <person name="Elewa A."/>
            <person name="Iarovenko S."/>
            <person name="Subramanian E."/>
            <person name="Araus A.J."/>
            <person name="Petzold A."/>
            <person name="Susuki M."/>
            <person name="Suzuki K.-i.T."/>
            <person name="Hayashi T."/>
            <person name="Toyoda A."/>
            <person name="Oliveira C."/>
            <person name="Osipova E."/>
            <person name="Leigh N.D."/>
            <person name="Simon A."/>
            <person name="Yun M.H."/>
        </authorList>
    </citation>
    <scope>NUCLEOTIDE SEQUENCE</scope>
    <source>
        <strain evidence="2">20211129_DDA</strain>
        <tissue evidence="2">Liver</tissue>
    </source>
</reference>
<sequence length="140" mass="15601">MVKTPRASQGKPSLEINMERRDQKHPVGPSKYRANVQRKVHQSGSLMDKLQDSVNYVPTADMGPQIPEMFKQPLRMKRTPPQELGNDGTQGVWSSIHNGDADGRTRTAAGAVNSQEGRGMTLLLGDLQVSKLDPRRLLKW</sequence>
<keyword evidence="3" id="KW-1185">Reference proteome</keyword>
<accession>A0AAV7MKY4</accession>
<proteinExistence type="predicted"/>
<feature type="region of interest" description="Disordered" evidence="1">
    <location>
        <begin position="78"/>
        <end position="105"/>
    </location>
</feature>
<organism evidence="2 3">
    <name type="scientific">Pleurodeles waltl</name>
    <name type="common">Iberian ribbed newt</name>
    <dbReference type="NCBI Taxonomy" id="8319"/>
    <lineage>
        <taxon>Eukaryota</taxon>
        <taxon>Metazoa</taxon>
        <taxon>Chordata</taxon>
        <taxon>Craniata</taxon>
        <taxon>Vertebrata</taxon>
        <taxon>Euteleostomi</taxon>
        <taxon>Amphibia</taxon>
        <taxon>Batrachia</taxon>
        <taxon>Caudata</taxon>
        <taxon>Salamandroidea</taxon>
        <taxon>Salamandridae</taxon>
        <taxon>Pleurodelinae</taxon>
        <taxon>Pleurodeles</taxon>
    </lineage>
</organism>
<evidence type="ECO:0000313" key="2">
    <source>
        <dbReference type="EMBL" id="KAJ1100880.1"/>
    </source>
</evidence>
<feature type="region of interest" description="Disordered" evidence="1">
    <location>
        <begin position="1"/>
        <end position="33"/>
    </location>
</feature>
<name>A0AAV7MKY4_PLEWA</name>
<dbReference type="EMBL" id="JANPWB010000014">
    <property type="protein sequence ID" value="KAJ1100880.1"/>
    <property type="molecule type" value="Genomic_DNA"/>
</dbReference>
<dbReference type="AlphaFoldDB" id="A0AAV7MKY4"/>
<dbReference type="Proteomes" id="UP001066276">
    <property type="component" value="Chromosome 10"/>
</dbReference>
<evidence type="ECO:0000313" key="3">
    <source>
        <dbReference type="Proteomes" id="UP001066276"/>
    </source>
</evidence>
<protein>
    <submittedName>
        <fullName evidence="2">Uncharacterized protein</fullName>
    </submittedName>
</protein>
<feature type="compositionally biased region" description="Polar residues" evidence="1">
    <location>
        <begin position="87"/>
        <end position="97"/>
    </location>
</feature>
<comment type="caution">
    <text evidence="2">The sequence shown here is derived from an EMBL/GenBank/DDBJ whole genome shotgun (WGS) entry which is preliminary data.</text>
</comment>